<comment type="caution">
    <text evidence="1">The sequence shown here is derived from an EMBL/GenBank/DDBJ whole genome shotgun (WGS) entry which is preliminary data.</text>
</comment>
<dbReference type="Proteomes" id="UP000319792">
    <property type="component" value="Unassembled WGS sequence"/>
</dbReference>
<dbReference type="RefSeq" id="WP_146433336.1">
    <property type="nucleotide sequence ID" value="NZ_VIGV01000002.1"/>
</dbReference>
<reference evidence="1 2" key="2">
    <citation type="submission" date="2019-08" db="EMBL/GenBank/DDBJ databases">
        <title>Tsukamurella conjunctivitidis sp. nov., Tsukamurella assacharolytica sp. nov. and Tsukamurella sputae sp. nov. isolated from patients with conjunctivitis, bacteraemia (lymphoma) and respiratory infection (sputum) in Hong Kong.</title>
        <authorList>
            <person name="Fok K.M.N."/>
            <person name="Fong J.Y.H."/>
        </authorList>
    </citation>
    <scope>NUCLEOTIDE SEQUENCE [LARGE SCALE GENOMIC DNA]</scope>
    <source>
        <strain evidence="1 2">HKU70</strain>
    </source>
</reference>
<keyword evidence="2" id="KW-1185">Reference proteome</keyword>
<reference evidence="1 2" key="1">
    <citation type="submission" date="2019-06" db="EMBL/GenBank/DDBJ databases">
        <authorList>
            <person name="Teng J.L.L."/>
            <person name="Lee H.H."/>
            <person name="Lau S.K.P."/>
            <person name="Woo P.C.Y."/>
        </authorList>
    </citation>
    <scope>NUCLEOTIDE SEQUENCE [LARGE SCALE GENOMIC DNA]</scope>
    <source>
        <strain evidence="1 2">HKU70</strain>
    </source>
</reference>
<name>A0A5C5RS47_9ACTN</name>
<dbReference type="AlphaFoldDB" id="A0A5C5RS47"/>
<evidence type="ECO:0000313" key="1">
    <source>
        <dbReference type="EMBL" id="TWS25388.1"/>
    </source>
</evidence>
<protein>
    <submittedName>
        <fullName evidence="1">Uncharacterized protein</fullName>
    </submittedName>
</protein>
<organism evidence="1 2">
    <name type="scientific">Tsukamurella sputi</name>
    <dbReference type="NCBI Taxonomy" id="2591848"/>
    <lineage>
        <taxon>Bacteria</taxon>
        <taxon>Bacillati</taxon>
        <taxon>Actinomycetota</taxon>
        <taxon>Actinomycetes</taxon>
        <taxon>Mycobacteriales</taxon>
        <taxon>Tsukamurellaceae</taxon>
        <taxon>Tsukamurella</taxon>
    </lineage>
</organism>
<evidence type="ECO:0000313" key="2">
    <source>
        <dbReference type="Proteomes" id="UP000319792"/>
    </source>
</evidence>
<accession>A0A5C5RS47</accession>
<sequence length="66" mass="7254">MTHRVQINYRSGHSMVVTTSGIETNKYEGRITAINWADDTVPRPLVAGVAEIESVWRLPDEDGGVG</sequence>
<proteinExistence type="predicted"/>
<gene>
    <name evidence="1" type="ORF">FK268_09360</name>
</gene>
<dbReference type="EMBL" id="VIGV01000002">
    <property type="protein sequence ID" value="TWS25388.1"/>
    <property type="molecule type" value="Genomic_DNA"/>
</dbReference>